<dbReference type="Gene3D" id="1.10.150.900">
    <property type="match status" value="1"/>
</dbReference>
<evidence type="ECO:0000256" key="1">
    <source>
        <dbReference type="ARBA" id="ARBA00006247"/>
    </source>
</evidence>
<dbReference type="EMBL" id="HBIB01018766">
    <property type="protein sequence ID" value="CAE0249995.1"/>
    <property type="molecule type" value="Transcribed_RNA"/>
</dbReference>
<dbReference type="PANTHER" id="PTHR45962">
    <property type="entry name" value="N-FATTY-ACYL-AMINO ACID SYNTHASE/HYDROLASE PM20D1"/>
    <property type="match status" value="1"/>
</dbReference>
<protein>
    <recommendedName>
        <fullName evidence="6">Peptidase M20 dimerisation domain-containing protein</fullName>
    </recommendedName>
</protein>
<dbReference type="Pfam" id="PF07687">
    <property type="entry name" value="M20_dimer"/>
    <property type="match status" value="1"/>
</dbReference>
<dbReference type="FunFam" id="3.40.630.10:FF:000027">
    <property type="entry name" value="N-fatty-acyl-amino acid synthase/hydrolase PM20D1"/>
    <property type="match status" value="1"/>
</dbReference>
<organism evidence="7">
    <name type="scientific">Palpitomonas bilix</name>
    <dbReference type="NCBI Taxonomy" id="652834"/>
    <lineage>
        <taxon>Eukaryota</taxon>
        <taxon>Eukaryota incertae sedis</taxon>
    </lineage>
</organism>
<dbReference type="InterPro" id="IPR036264">
    <property type="entry name" value="Bact_exopeptidase_dim_dom"/>
</dbReference>
<keyword evidence="4" id="KW-0378">Hydrolase</keyword>
<dbReference type="SUPFAM" id="SSF55031">
    <property type="entry name" value="Bacterial exopeptidase dimerisation domain"/>
    <property type="match status" value="1"/>
</dbReference>
<dbReference type="Pfam" id="PF01546">
    <property type="entry name" value="Peptidase_M20"/>
    <property type="match status" value="1"/>
</dbReference>
<evidence type="ECO:0000256" key="4">
    <source>
        <dbReference type="ARBA" id="ARBA00022801"/>
    </source>
</evidence>
<dbReference type="GO" id="GO:0046872">
    <property type="term" value="F:metal ion binding"/>
    <property type="evidence" value="ECO:0007669"/>
    <property type="project" value="UniProtKB-KW"/>
</dbReference>
<accession>A0A7S3G3X8</accession>
<dbReference type="SUPFAM" id="SSF53187">
    <property type="entry name" value="Zn-dependent exopeptidases"/>
    <property type="match status" value="1"/>
</dbReference>
<reference evidence="7" key="1">
    <citation type="submission" date="2021-01" db="EMBL/GenBank/DDBJ databases">
        <authorList>
            <person name="Corre E."/>
            <person name="Pelletier E."/>
            <person name="Niang G."/>
            <person name="Scheremetjew M."/>
            <person name="Finn R."/>
            <person name="Kale V."/>
            <person name="Holt S."/>
            <person name="Cochrane G."/>
            <person name="Meng A."/>
            <person name="Brown T."/>
            <person name="Cohen L."/>
        </authorList>
    </citation>
    <scope>NUCLEOTIDE SEQUENCE</scope>
    <source>
        <strain evidence="7">NIES-2562</strain>
    </source>
</reference>
<keyword evidence="3" id="KW-0479">Metal-binding</keyword>
<gene>
    <name evidence="7" type="ORF">PBIL07802_LOCUS12195</name>
</gene>
<evidence type="ECO:0000259" key="6">
    <source>
        <dbReference type="Pfam" id="PF07687"/>
    </source>
</evidence>
<dbReference type="Gene3D" id="3.40.630.10">
    <property type="entry name" value="Zn peptidases"/>
    <property type="match status" value="1"/>
</dbReference>
<sequence length="518" mass="57670">MGRCAKACGIASAALAILIAIGVYNTLLAEDMQVEAATPDLSIFDDFDFEKAVDRLGKAVRIRTVSYLPHEVSSPDNFFALHHLIETSFPLVHSHLKKEVIGKYSLVYYWEGSEIDLMPYMLMSHLDVVPVENDTLNKWTHEPFAGHVIDGYIYGRGTMDDKNGVFGILEAVEHMLKHGHKPRRSVYLAFGHDEEVTGLDGMSKIAQALQKRDVKLLFAMDEGGLISIDSVPGPDRPVALIGITEKGYVDVELTVEMDSGHSSMPPRPDTPLGVLSNALINIEAYEGKPNIEMVAMLWGHLQMKLPFWIRFILRNLSAFKPLLNYVLSQDPATNALIRTTFAPTMIKGSDKRNSLPISPTANINVRIAPGSSVAEVKNIITDAINDPRVKVTLHDEESTEPSPVSPVICDQFRLIQSSIMEINPDVYVAPFVMIGATDAHHLYGLTDYVYRFAPFRATKEDLKRFHGLNERISLDDFRSGIHLYYRIMKNADEYEAGPRREWASQAHAGHSAGGNTEL</sequence>
<dbReference type="GO" id="GO:0006508">
    <property type="term" value="P:proteolysis"/>
    <property type="evidence" value="ECO:0007669"/>
    <property type="project" value="UniProtKB-KW"/>
</dbReference>
<dbReference type="GO" id="GO:0008233">
    <property type="term" value="F:peptidase activity"/>
    <property type="evidence" value="ECO:0007669"/>
    <property type="project" value="UniProtKB-KW"/>
</dbReference>
<comment type="similarity">
    <text evidence="1">Belongs to the peptidase M20A family.</text>
</comment>
<keyword evidence="5" id="KW-0862">Zinc</keyword>
<evidence type="ECO:0000256" key="3">
    <source>
        <dbReference type="ARBA" id="ARBA00022723"/>
    </source>
</evidence>
<dbReference type="PANTHER" id="PTHR45962:SF1">
    <property type="entry name" value="N-FATTY-ACYL-AMINO ACID SYNTHASE_HYDROLASE PM20D1"/>
    <property type="match status" value="1"/>
</dbReference>
<dbReference type="Gene3D" id="3.30.70.360">
    <property type="match status" value="1"/>
</dbReference>
<evidence type="ECO:0000256" key="2">
    <source>
        <dbReference type="ARBA" id="ARBA00022670"/>
    </source>
</evidence>
<dbReference type="InterPro" id="IPR002933">
    <property type="entry name" value="Peptidase_M20"/>
</dbReference>
<keyword evidence="2" id="KW-0645">Protease</keyword>
<dbReference type="InterPro" id="IPR011650">
    <property type="entry name" value="Peptidase_M20_dimer"/>
</dbReference>
<dbReference type="InterPro" id="IPR047177">
    <property type="entry name" value="Pept_M20A"/>
</dbReference>
<evidence type="ECO:0000313" key="7">
    <source>
        <dbReference type="EMBL" id="CAE0249995.1"/>
    </source>
</evidence>
<evidence type="ECO:0000256" key="5">
    <source>
        <dbReference type="ARBA" id="ARBA00022833"/>
    </source>
</evidence>
<name>A0A7S3G3X8_9EUKA</name>
<dbReference type="AlphaFoldDB" id="A0A7S3G3X8"/>
<feature type="domain" description="Peptidase M20 dimerisation" evidence="6">
    <location>
        <begin position="244"/>
        <end position="387"/>
    </location>
</feature>
<proteinExistence type="inferred from homology"/>